<dbReference type="PANTHER" id="PTHR43381:SF5">
    <property type="entry name" value="TR-TYPE G DOMAIN-CONTAINING PROTEIN"/>
    <property type="match status" value="1"/>
</dbReference>
<dbReference type="InterPro" id="IPR009000">
    <property type="entry name" value="Transl_B-barrel_sf"/>
</dbReference>
<feature type="region of interest" description="Disordered" evidence="11">
    <location>
        <begin position="136"/>
        <end position="176"/>
    </location>
</feature>
<dbReference type="InterPro" id="IPR027417">
    <property type="entry name" value="P-loop_NTPase"/>
</dbReference>
<dbReference type="InterPro" id="IPR023115">
    <property type="entry name" value="TIF_IF2_dom3"/>
</dbReference>
<dbReference type="FunFam" id="3.40.50.10050:FF:000001">
    <property type="entry name" value="Translation initiation factor IF-2"/>
    <property type="match status" value="1"/>
</dbReference>
<evidence type="ECO:0000256" key="3">
    <source>
        <dbReference type="ARBA" id="ARBA00022540"/>
    </source>
</evidence>
<feature type="compositionally biased region" description="Polar residues" evidence="11">
    <location>
        <begin position="96"/>
        <end position="105"/>
    </location>
</feature>
<dbReference type="InterPro" id="IPR006847">
    <property type="entry name" value="IF2_N"/>
</dbReference>
<dbReference type="Pfam" id="PF22042">
    <property type="entry name" value="EF-G_D2"/>
    <property type="match status" value="1"/>
</dbReference>
<dbReference type="CDD" id="cd03692">
    <property type="entry name" value="mtIF2_IVc"/>
    <property type="match status" value="1"/>
</dbReference>
<dbReference type="SUPFAM" id="SSF52156">
    <property type="entry name" value="Initiation factor IF2/eIF5b, domain 3"/>
    <property type="match status" value="1"/>
</dbReference>
<dbReference type="FunFam" id="2.40.30.10:FF:000008">
    <property type="entry name" value="Translation initiation factor IF-2"/>
    <property type="match status" value="1"/>
</dbReference>
<keyword evidence="4 8" id="KW-0547">Nucleotide-binding</keyword>
<dbReference type="InterPro" id="IPR000178">
    <property type="entry name" value="TF_IF2_bacterial-like"/>
</dbReference>
<evidence type="ECO:0000256" key="2">
    <source>
        <dbReference type="ARBA" id="ARBA00020675"/>
    </source>
</evidence>
<dbReference type="Pfam" id="PF04760">
    <property type="entry name" value="IF2_N"/>
    <property type="match status" value="1"/>
</dbReference>
<dbReference type="RefSeq" id="WP_117751082.1">
    <property type="nucleotide sequence ID" value="NZ_DBFBDK010000109.1"/>
</dbReference>
<evidence type="ECO:0000256" key="6">
    <source>
        <dbReference type="ARBA" id="ARBA00023134"/>
    </source>
</evidence>
<evidence type="ECO:0000256" key="11">
    <source>
        <dbReference type="SAM" id="MobiDB-lite"/>
    </source>
</evidence>
<dbReference type="FunFam" id="2.40.30.10:FF:000007">
    <property type="entry name" value="Translation initiation factor IF-2"/>
    <property type="match status" value="1"/>
</dbReference>
<dbReference type="Pfam" id="PF11987">
    <property type="entry name" value="IF-2"/>
    <property type="match status" value="1"/>
</dbReference>
<dbReference type="Proteomes" id="UP001298753">
    <property type="component" value="Unassembled WGS sequence"/>
</dbReference>
<dbReference type="InterPro" id="IPR036925">
    <property type="entry name" value="TIF_IF2_dom3_sf"/>
</dbReference>
<keyword evidence="10" id="KW-0175">Coiled coil</keyword>
<dbReference type="InterPro" id="IPR053905">
    <property type="entry name" value="EF-G-like_DII"/>
</dbReference>
<evidence type="ECO:0000256" key="9">
    <source>
        <dbReference type="RuleBase" id="RU000644"/>
    </source>
</evidence>
<evidence type="ECO:0000256" key="7">
    <source>
        <dbReference type="ARBA" id="ARBA00025162"/>
    </source>
</evidence>
<evidence type="ECO:0000256" key="1">
    <source>
        <dbReference type="ARBA" id="ARBA00007733"/>
    </source>
</evidence>
<dbReference type="NCBIfam" id="TIGR00231">
    <property type="entry name" value="small_GTP"/>
    <property type="match status" value="1"/>
</dbReference>
<gene>
    <name evidence="8 13" type="primary">infB</name>
    <name evidence="13" type="ORF">LKD22_01365</name>
</gene>
<evidence type="ECO:0000313" key="14">
    <source>
        <dbReference type="Proteomes" id="UP001298753"/>
    </source>
</evidence>
<evidence type="ECO:0000256" key="5">
    <source>
        <dbReference type="ARBA" id="ARBA00022917"/>
    </source>
</evidence>
<evidence type="ECO:0000259" key="12">
    <source>
        <dbReference type="PROSITE" id="PS51722"/>
    </source>
</evidence>
<organism evidence="13 14">
    <name type="scientific">Agathobaculum butyriciproducens</name>
    <dbReference type="NCBI Taxonomy" id="1628085"/>
    <lineage>
        <taxon>Bacteria</taxon>
        <taxon>Bacillati</taxon>
        <taxon>Bacillota</taxon>
        <taxon>Clostridia</taxon>
        <taxon>Eubacteriales</taxon>
        <taxon>Butyricicoccaceae</taxon>
        <taxon>Agathobaculum</taxon>
    </lineage>
</organism>
<comment type="similarity">
    <text evidence="1 8 9">Belongs to the TRAFAC class translation factor GTPase superfamily. Classic translation factor GTPase family. IF-2 subfamily.</text>
</comment>
<dbReference type="InterPro" id="IPR044145">
    <property type="entry name" value="IF2_II"/>
</dbReference>
<feature type="region of interest" description="Disordered" evidence="11">
    <location>
        <begin position="66"/>
        <end position="113"/>
    </location>
</feature>
<dbReference type="Gene3D" id="3.40.50.10050">
    <property type="entry name" value="Translation initiation factor IF- 2, domain 3"/>
    <property type="match status" value="1"/>
</dbReference>
<dbReference type="SUPFAM" id="SSF50447">
    <property type="entry name" value="Translation proteins"/>
    <property type="match status" value="2"/>
</dbReference>
<dbReference type="GO" id="GO:0003743">
    <property type="term" value="F:translation initiation factor activity"/>
    <property type="evidence" value="ECO:0007669"/>
    <property type="project" value="UniProtKB-UniRule"/>
</dbReference>
<dbReference type="InterPro" id="IPR015760">
    <property type="entry name" value="TIF_IF2"/>
</dbReference>
<keyword evidence="3 8" id="KW-0396">Initiation factor</keyword>
<dbReference type="AlphaFoldDB" id="A0AAW4VY57"/>
<reference evidence="13 14" key="1">
    <citation type="submission" date="2021-10" db="EMBL/GenBank/DDBJ databases">
        <title>Anaerobic single-cell dispensing facilitates the cultivation of human gut bacteria.</title>
        <authorList>
            <person name="Afrizal A."/>
        </authorList>
    </citation>
    <scope>NUCLEOTIDE SEQUENCE [LARGE SCALE GENOMIC DNA]</scope>
    <source>
        <strain evidence="13 14">CLA-AA-H270</strain>
    </source>
</reference>
<name>A0AAW4VY57_9FIRM</name>
<keyword evidence="6 8" id="KW-0342">GTP-binding</keyword>
<dbReference type="GO" id="GO:0005525">
    <property type="term" value="F:GTP binding"/>
    <property type="evidence" value="ECO:0007669"/>
    <property type="project" value="UniProtKB-KW"/>
</dbReference>
<protein>
    <recommendedName>
        <fullName evidence="2 8">Translation initiation factor IF-2</fullName>
    </recommendedName>
</protein>
<comment type="caution">
    <text evidence="13">The sequence shown here is derived from an EMBL/GenBank/DDBJ whole genome shotgun (WGS) entry which is preliminary data.</text>
</comment>
<sequence>MALDNKYRVHEVAKDFGVSTKEITEILTKYRSAPKNHMQVLDDTDLSVIFEYLTQHNQVSDMEGTLNAQGASRKKPEQSKAETKQQTESKREEPIVQQQPTQSKVKQVHRIDTRGTGDVNLAKYDDHVDKLVDAKAERMESKGSKKQKLTKKSDQRSKPFGNKRRQEEQEKMRRLQRQQQMAALKKIPVKVMIPEEISVGELASRMKRTAADVIKGLIKLGVMASISEVIDYDTAAIVAEEMGCKVEKEVHVTIEEQLFDEHEDKEEELQPRDPVVVVMGHVDHGKTSLLDAIRKTKVIEGEAGGITQHIGAYRVKIGGKPITFLDTPGHAAFTSMRARGAQVTDIAILVVAADDGVMPQTIEAINHAKAANVPIIVAVNKIDKQGANPDRVLQQLTEYELVPEEWGGQTIVCNISAKFGQGIDNLLEMVLLTAEMADLKANPNRKAHGTVIEAKLDKGRGPVATLLVQNGTLHAGDTVIAGTSVGRVRAMTNDDGKKIESAGPSVPVEIIGLAEVPGAGDIFDAVDDEKMARELVEQRKDKEKEERNKLFHKVTLDNLFDSIQQGEMKELNIIVKADVQGSVEAVRSSLEKLTNDEVRVRVIHGAVGAINESDVMLAAASGAIIVGFNVRPDRTATDSAAQQGVDMRMYRVIYDAIEEMEQAMKGMLEPKFKEVVLGHAEVRQVFKITGAGAVAGCYVQDGKIQRNAEVRVVRDGIVFHEGHLNTLKRFKDDVKEVATSYECGMSIENYNDIKEGDIIECFVMEEVKQ</sequence>
<keyword evidence="5 8" id="KW-0648">Protein biosynthesis</keyword>
<feature type="binding site" evidence="8">
    <location>
        <begin position="280"/>
        <end position="287"/>
    </location>
    <ligand>
        <name>GTP</name>
        <dbReference type="ChEBI" id="CHEBI:37565"/>
    </ligand>
</feature>
<dbReference type="PROSITE" id="PS01176">
    <property type="entry name" value="IF2"/>
    <property type="match status" value="1"/>
</dbReference>
<dbReference type="NCBIfam" id="TIGR00487">
    <property type="entry name" value="IF-2"/>
    <property type="match status" value="1"/>
</dbReference>
<dbReference type="Gene3D" id="2.40.30.10">
    <property type="entry name" value="Translation factors"/>
    <property type="match status" value="2"/>
</dbReference>
<dbReference type="InterPro" id="IPR000795">
    <property type="entry name" value="T_Tr_GTP-bd_dom"/>
</dbReference>
<comment type="function">
    <text evidence="7 8 9">One of the essential components for the initiation of protein synthesis. Protects formylmethionyl-tRNA from spontaneous hydrolysis and promotes its binding to the 30S ribosomal subunits. Also involved in the hydrolysis of GTP during the formation of the 70S ribosomal complex.</text>
</comment>
<feature type="region of interest" description="G-domain" evidence="8">
    <location>
        <begin position="274"/>
        <end position="422"/>
    </location>
</feature>
<dbReference type="InterPro" id="IPR005225">
    <property type="entry name" value="Small_GTP-bd"/>
</dbReference>
<feature type="coiled-coil region" evidence="10">
    <location>
        <begin position="526"/>
        <end position="553"/>
    </location>
</feature>
<feature type="domain" description="Tr-type G" evidence="12">
    <location>
        <begin position="271"/>
        <end position="440"/>
    </location>
</feature>
<dbReference type="GeneID" id="98660359"/>
<dbReference type="HAMAP" id="MF_00100_B">
    <property type="entry name" value="IF_2_B"/>
    <property type="match status" value="1"/>
</dbReference>
<proteinExistence type="inferred from homology"/>
<feature type="compositionally biased region" description="Basic and acidic residues" evidence="11">
    <location>
        <begin position="74"/>
        <end position="94"/>
    </location>
</feature>
<keyword evidence="8" id="KW-0963">Cytoplasm</keyword>
<comment type="subcellular location">
    <subcellularLocation>
        <location evidence="8">Cytoplasm</location>
    </subcellularLocation>
</comment>
<evidence type="ECO:0000256" key="4">
    <source>
        <dbReference type="ARBA" id="ARBA00022741"/>
    </source>
</evidence>
<accession>A0AAW4VY57</accession>
<keyword evidence="14" id="KW-1185">Reference proteome</keyword>
<dbReference type="FunFam" id="3.40.50.300:FF:000019">
    <property type="entry name" value="Translation initiation factor IF-2"/>
    <property type="match status" value="1"/>
</dbReference>
<feature type="binding site" evidence="8">
    <location>
        <begin position="326"/>
        <end position="330"/>
    </location>
    <ligand>
        <name>GTP</name>
        <dbReference type="ChEBI" id="CHEBI:37565"/>
    </ligand>
</feature>
<feature type="compositionally biased region" description="Basic and acidic residues" evidence="11">
    <location>
        <begin position="164"/>
        <end position="173"/>
    </location>
</feature>
<dbReference type="SUPFAM" id="SSF52540">
    <property type="entry name" value="P-loop containing nucleoside triphosphate hydrolases"/>
    <property type="match status" value="1"/>
</dbReference>
<dbReference type="PROSITE" id="PS51722">
    <property type="entry name" value="G_TR_2"/>
    <property type="match status" value="1"/>
</dbReference>
<evidence type="ECO:0000313" key="13">
    <source>
        <dbReference type="EMBL" id="MCC2175788.1"/>
    </source>
</evidence>
<dbReference type="Pfam" id="PF00009">
    <property type="entry name" value="GTP_EFTU"/>
    <property type="match status" value="1"/>
</dbReference>
<dbReference type="Gene3D" id="1.10.10.2480">
    <property type="match status" value="1"/>
</dbReference>
<dbReference type="CDD" id="cd03702">
    <property type="entry name" value="IF2_mtIF2_II"/>
    <property type="match status" value="1"/>
</dbReference>
<evidence type="ECO:0000256" key="8">
    <source>
        <dbReference type="HAMAP-Rule" id="MF_00100"/>
    </source>
</evidence>
<dbReference type="GO" id="GO:0005829">
    <property type="term" value="C:cytosol"/>
    <property type="evidence" value="ECO:0007669"/>
    <property type="project" value="TreeGrafter"/>
</dbReference>
<dbReference type="PANTHER" id="PTHR43381">
    <property type="entry name" value="TRANSLATION INITIATION FACTOR IF-2-RELATED"/>
    <property type="match status" value="1"/>
</dbReference>
<dbReference type="EMBL" id="JAJEPX010000002">
    <property type="protein sequence ID" value="MCC2175788.1"/>
    <property type="molecule type" value="Genomic_DNA"/>
</dbReference>
<feature type="binding site" evidence="8">
    <location>
        <begin position="380"/>
        <end position="383"/>
    </location>
    <ligand>
        <name>GTP</name>
        <dbReference type="ChEBI" id="CHEBI:37565"/>
    </ligand>
</feature>
<evidence type="ECO:0000256" key="10">
    <source>
        <dbReference type="SAM" id="Coils"/>
    </source>
</evidence>
<dbReference type="Gene3D" id="3.40.50.300">
    <property type="entry name" value="P-loop containing nucleotide triphosphate hydrolases"/>
    <property type="match status" value="1"/>
</dbReference>
<dbReference type="CDD" id="cd01887">
    <property type="entry name" value="IF2_eIF5B"/>
    <property type="match status" value="1"/>
</dbReference>
<dbReference type="GO" id="GO:0003924">
    <property type="term" value="F:GTPase activity"/>
    <property type="evidence" value="ECO:0007669"/>
    <property type="project" value="UniProtKB-UniRule"/>
</dbReference>